<name>A0AAV5W977_9BILA</name>
<protein>
    <submittedName>
        <fullName evidence="2">Uncharacterized protein</fullName>
    </submittedName>
</protein>
<feature type="region of interest" description="Disordered" evidence="1">
    <location>
        <begin position="187"/>
        <end position="245"/>
    </location>
</feature>
<evidence type="ECO:0000313" key="2">
    <source>
        <dbReference type="EMBL" id="GMT27205.1"/>
    </source>
</evidence>
<sequence>QDRTELFNRMLFAVDRVLESARHIQDEGSIYYNPLVIDDLFTAVYAMSAEDGQRPFETEQRQIIVIAHELANFMQRAQGIRLRVVSEEELVRSEDGELEENIVKEELLEEIESDACILQQPAERSLQQLQQGRTTPIESRDPIDNGYELSFKEEIPDEEVKEDMDRDEIMDDDVILDPCCGPGVPKEMDPGSGSGSVPGVPEEIDRSALGDASMRQTNKRPQPMEGGEMKRMKESGNDPIDSSPIEADKRQCLVNGSSTPRPVPFRLTIRSQLRPRRGFNNGRVIVKCRVCCATMESSELLRHAQRCGKKGLRAASCTAVRAVQPQRLQQPQHHHVLNLQQVVHLQPA</sequence>
<feature type="compositionally biased region" description="Basic and acidic residues" evidence="1">
    <location>
        <begin position="227"/>
        <end position="236"/>
    </location>
</feature>
<dbReference type="EMBL" id="BTSY01000005">
    <property type="protein sequence ID" value="GMT27205.1"/>
    <property type="molecule type" value="Genomic_DNA"/>
</dbReference>
<keyword evidence="3" id="KW-1185">Reference proteome</keyword>
<organism evidence="2 3">
    <name type="scientific">Pristionchus fissidentatus</name>
    <dbReference type="NCBI Taxonomy" id="1538716"/>
    <lineage>
        <taxon>Eukaryota</taxon>
        <taxon>Metazoa</taxon>
        <taxon>Ecdysozoa</taxon>
        <taxon>Nematoda</taxon>
        <taxon>Chromadorea</taxon>
        <taxon>Rhabditida</taxon>
        <taxon>Rhabditina</taxon>
        <taxon>Diplogasteromorpha</taxon>
        <taxon>Diplogasteroidea</taxon>
        <taxon>Neodiplogasteridae</taxon>
        <taxon>Pristionchus</taxon>
    </lineage>
</organism>
<feature type="non-terminal residue" evidence="2">
    <location>
        <position position="348"/>
    </location>
</feature>
<reference evidence="2" key="1">
    <citation type="submission" date="2023-10" db="EMBL/GenBank/DDBJ databases">
        <title>Genome assembly of Pristionchus species.</title>
        <authorList>
            <person name="Yoshida K."/>
            <person name="Sommer R.J."/>
        </authorList>
    </citation>
    <scope>NUCLEOTIDE SEQUENCE</scope>
    <source>
        <strain evidence="2">RS5133</strain>
    </source>
</reference>
<gene>
    <name evidence="2" type="ORF">PFISCL1PPCAC_18502</name>
</gene>
<evidence type="ECO:0000256" key="1">
    <source>
        <dbReference type="SAM" id="MobiDB-lite"/>
    </source>
</evidence>
<feature type="non-terminal residue" evidence="2">
    <location>
        <position position="1"/>
    </location>
</feature>
<accession>A0AAV5W977</accession>
<dbReference type="AlphaFoldDB" id="A0AAV5W977"/>
<dbReference type="Proteomes" id="UP001432322">
    <property type="component" value="Unassembled WGS sequence"/>
</dbReference>
<proteinExistence type="predicted"/>
<evidence type="ECO:0000313" key="3">
    <source>
        <dbReference type="Proteomes" id="UP001432322"/>
    </source>
</evidence>
<comment type="caution">
    <text evidence="2">The sequence shown here is derived from an EMBL/GenBank/DDBJ whole genome shotgun (WGS) entry which is preliminary data.</text>
</comment>